<dbReference type="Proteomes" id="UP000190648">
    <property type="component" value="Unassembled WGS sequence"/>
</dbReference>
<dbReference type="EMBL" id="LSYS01005497">
    <property type="protein sequence ID" value="OPJ77207.1"/>
    <property type="molecule type" value="Genomic_DNA"/>
</dbReference>
<comment type="caution">
    <text evidence="1">The sequence shown here is derived from an EMBL/GenBank/DDBJ whole genome shotgun (WGS) entry which is preliminary data.</text>
</comment>
<accession>A0A1V4JZZ9</accession>
<reference evidence="1 2" key="1">
    <citation type="submission" date="2016-02" db="EMBL/GenBank/DDBJ databases">
        <title>Band-tailed pigeon sequencing and assembly.</title>
        <authorList>
            <person name="Soares A.E."/>
            <person name="Novak B.J."/>
            <person name="Rice E.S."/>
            <person name="O'Connell B."/>
            <person name="Chang D."/>
            <person name="Weber S."/>
            <person name="Shapiro B."/>
        </authorList>
    </citation>
    <scope>NUCLEOTIDE SEQUENCE [LARGE SCALE GENOMIC DNA]</scope>
    <source>
        <strain evidence="1">BTP2013</strain>
        <tissue evidence="1">Blood</tissue>
    </source>
</reference>
<sequence>MTRVVSEKETVTCTAQQNYKSPQSWRPANEVKGGQFDQHLLCRLPRSRRNMLSGLQVSWLNILHLYRNNFSVKRRVLHSLRSRYLSSPTGYINDTPAFRYTVIF</sequence>
<evidence type="ECO:0000313" key="1">
    <source>
        <dbReference type="EMBL" id="OPJ77207.1"/>
    </source>
</evidence>
<protein>
    <submittedName>
        <fullName evidence="1">Uncharacterized protein</fullName>
    </submittedName>
</protein>
<gene>
    <name evidence="1" type="ORF">AV530_007587</name>
</gene>
<organism evidence="1 2">
    <name type="scientific">Patagioenas fasciata monilis</name>
    <dbReference type="NCBI Taxonomy" id="372326"/>
    <lineage>
        <taxon>Eukaryota</taxon>
        <taxon>Metazoa</taxon>
        <taxon>Chordata</taxon>
        <taxon>Craniata</taxon>
        <taxon>Vertebrata</taxon>
        <taxon>Euteleostomi</taxon>
        <taxon>Archelosauria</taxon>
        <taxon>Archosauria</taxon>
        <taxon>Dinosauria</taxon>
        <taxon>Saurischia</taxon>
        <taxon>Theropoda</taxon>
        <taxon>Coelurosauria</taxon>
        <taxon>Aves</taxon>
        <taxon>Neognathae</taxon>
        <taxon>Neoaves</taxon>
        <taxon>Columbimorphae</taxon>
        <taxon>Columbiformes</taxon>
        <taxon>Columbidae</taxon>
        <taxon>Patagioenas</taxon>
    </lineage>
</organism>
<keyword evidence="2" id="KW-1185">Reference proteome</keyword>
<proteinExistence type="predicted"/>
<evidence type="ECO:0000313" key="2">
    <source>
        <dbReference type="Proteomes" id="UP000190648"/>
    </source>
</evidence>
<dbReference type="AlphaFoldDB" id="A0A1V4JZZ9"/>
<name>A0A1V4JZZ9_PATFA</name>